<feature type="region of interest" description="Disordered" evidence="1">
    <location>
        <begin position="28"/>
        <end position="75"/>
    </location>
</feature>
<feature type="chain" id="PRO_5005189092" evidence="2">
    <location>
        <begin position="22"/>
        <end position="672"/>
    </location>
</feature>
<keyword evidence="2" id="KW-0732">Signal</keyword>
<evidence type="ECO:0000313" key="3">
    <source>
        <dbReference type="EMBL" id="CEM10984.1"/>
    </source>
</evidence>
<accession>A0A0G4FCM8</accession>
<proteinExistence type="predicted"/>
<dbReference type="PhylomeDB" id="A0A0G4FCM8"/>
<dbReference type="EMBL" id="CDMZ01000286">
    <property type="protein sequence ID" value="CEM10984.1"/>
    <property type="molecule type" value="Genomic_DNA"/>
</dbReference>
<reference evidence="3" key="1">
    <citation type="submission" date="2014-11" db="EMBL/GenBank/DDBJ databases">
        <authorList>
            <person name="Otto D Thomas"/>
            <person name="Naeem Raeece"/>
        </authorList>
    </citation>
    <scope>NUCLEOTIDE SEQUENCE</scope>
</reference>
<feature type="compositionally biased region" description="Low complexity" evidence="1">
    <location>
        <begin position="650"/>
        <end position="660"/>
    </location>
</feature>
<dbReference type="AlphaFoldDB" id="A0A0G4FCM8"/>
<protein>
    <submittedName>
        <fullName evidence="3">Uncharacterized protein</fullName>
    </submittedName>
</protein>
<feature type="region of interest" description="Disordered" evidence="1">
    <location>
        <begin position="547"/>
        <end position="579"/>
    </location>
</feature>
<sequence>MRFWACAPAALLLLELYHSDAFFQSSTPDGLSNVRQRRRPHLTSHWATPTDTERDAKERKNGSGPTRSANDKDAVTNSLKDAEAAVEASFNDTRQWFLENREPFLEAYSNYSAFAKDLWRRVNGRAPEDATAAVMEEIENDETATSIREEIRKTAERCAVIEEEMKGLSGQLPSVQFYFKTLFAKSKNATAVEDDQDVRRALEIKKRESRMLRRELIIQKCELDLFVLHRFFERSGLQIPWAVELREREQGRRADGERNFVLSGGGSAVQASEKGKGQMGTDSPESLGTVAEMLSLQFYGTMREGVTGSNSLALRSYEGGPLSKGGVSLSGEEAIDFAVTEFMRLDKKFLEALEIIVRSGGRLGIQTEGNLVTLRVETRALRQRLGLSRGKKAVSEQEGGEGASISSPLSWLKKIDFEKPRAKVAAFFDFTVVGFQLIASDAKYIWGLLQKAVFEGYEFTPVEAQAFRRLVSDVLCVVPFALVLLIPLSPPGHVLAFNLIQRVFPNFWPSPFSERRVAMAKHYMLYGKGLPPPVVDLSEGLATLTEMRQGQKEKERTGTSTYPVSDRQTSPSEGASSQTSVATLLLEPDADELSLLPPEDAPSLGDLPQQKGGDSTSSLQAPRFKFKKKNVQARGTDLKGEQNQEDAPRDSASASPSASATEGVDQPEKSPR</sequence>
<feature type="signal peptide" evidence="2">
    <location>
        <begin position="1"/>
        <end position="21"/>
    </location>
</feature>
<gene>
    <name evidence="3" type="ORF">Cvel_3213</name>
</gene>
<name>A0A0G4FCM8_9ALVE</name>
<feature type="compositionally biased region" description="Polar residues" evidence="1">
    <location>
        <begin position="558"/>
        <end position="579"/>
    </location>
</feature>
<feature type="compositionally biased region" description="Basic and acidic residues" evidence="1">
    <location>
        <begin position="51"/>
        <end position="61"/>
    </location>
</feature>
<evidence type="ECO:0000256" key="2">
    <source>
        <dbReference type="SAM" id="SignalP"/>
    </source>
</evidence>
<feature type="compositionally biased region" description="Basic and acidic residues" evidence="1">
    <location>
        <begin position="636"/>
        <end position="649"/>
    </location>
</feature>
<dbReference type="VEuPathDB" id="CryptoDB:Cvel_3213"/>
<feature type="region of interest" description="Disordered" evidence="1">
    <location>
        <begin position="593"/>
        <end position="672"/>
    </location>
</feature>
<organism evidence="3">
    <name type="scientific">Chromera velia CCMP2878</name>
    <dbReference type="NCBI Taxonomy" id="1169474"/>
    <lineage>
        <taxon>Eukaryota</taxon>
        <taxon>Sar</taxon>
        <taxon>Alveolata</taxon>
        <taxon>Colpodellida</taxon>
        <taxon>Chromeraceae</taxon>
        <taxon>Chromera</taxon>
    </lineage>
</organism>
<evidence type="ECO:0000256" key="1">
    <source>
        <dbReference type="SAM" id="MobiDB-lite"/>
    </source>
</evidence>